<dbReference type="InterPro" id="IPR029498">
    <property type="entry name" value="HeLo_dom"/>
</dbReference>
<organism evidence="3 4">
    <name type="scientific">Ramularia collo-cygni</name>
    <dbReference type="NCBI Taxonomy" id="112498"/>
    <lineage>
        <taxon>Eukaryota</taxon>
        <taxon>Fungi</taxon>
        <taxon>Dikarya</taxon>
        <taxon>Ascomycota</taxon>
        <taxon>Pezizomycotina</taxon>
        <taxon>Dothideomycetes</taxon>
        <taxon>Dothideomycetidae</taxon>
        <taxon>Mycosphaerellales</taxon>
        <taxon>Mycosphaerellaceae</taxon>
        <taxon>Ramularia</taxon>
    </lineage>
</organism>
<dbReference type="Gene3D" id="1.20.120.1020">
    <property type="entry name" value="Prion-inhibition and propagation, HeLo domain"/>
    <property type="match status" value="1"/>
</dbReference>
<reference evidence="3 4" key="1">
    <citation type="submission" date="2016-03" db="EMBL/GenBank/DDBJ databases">
        <authorList>
            <person name="Ploux O."/>
        </authorList>
    </citation>
    <scope>NUCLEOTIDE SEQUENCE [LARGE SCALE GENOMIC DNA]</scope>
    <source>
        <strain evidence="3 4">URUG2</strain>
    </source>
</reference>
<dbReference type="Pfam" id="PF14479">
    <property type="entry name" value="HeLo"/>
    <property type="match status" value="1"/>
</dbReference>
<gene>
    <name evidence="3" type="ORF">RCC_10420</name>
</gene>
<accession>A0A2D3V9J5</accession>
<evidence type="ECO:0000313" key="4">
    <source>
        <dbReference type="Proteomes" id="UP000225277"/>
    </source>
</evidence>
<feature type="compositionally biased region" description="Basic and acidic residues" evidence="1">
    <location>
        <begin position="435"/>
        <end position="444"/>
    </location>
</feature>
<dbReference type="EMBL" id="FJUY01000022">
    <property type="protein sequence ID" value="CZT24693.1"/>
    <property type="molecule type" value="Genomic_DNA"/>
</dbReference>
<dbReference type="AlphaFoldDB" id="A0A2D3V9J5"/>
<dbReference type="OrthoDB" id="20872at2759"/>
<sequence length="444" mass="49285">MSSDKISADHLEFTPVPEHEAQLTGAIALAGLFSNCVEAFGLIHPQHRFDKEEQLLLTRLGLQQARLLIWGSCLGISSPPASVTNHAIPKHPSMVYPDLKEPTFFDPRDARLDEPVLRTTIESTLSTIVDRSAGHSREDMMAKFGLKPPKKFVPQYANTLDMTRLESFREKYELLREVAESFAHINTRRTRSIVHQPWMIADCKKFANFVSATQEKVDYLIELMGVQDRVNLSMRMDIRAFGWHFSEDRSIISQDVSKLNLLRQICTPDYPEYLVAIQQALDNISRESRENNAAAVQRLVEKTAFAPEPTVIHATVKHKGRPGLFKMFKSFGKPRGGVSVSRPSTPPPKETGPERSKSDAGPSVIGNAGSSGVGDGAALGRTRSKSVPSVPVPILADDLIYKLEKLATNTSTIDGPQVGPTISRHDQYHGISRTPTKDLHQGDY</sequence>
<feature type="region of interest" description="Disordered" evidence="1">
    <location>
        <begin position="334"/>
        <end position="388"/>
    </location>
</feature>
<dbReference type="RefSeq" id="XP_023631417.1">
    <property type="nucleotide sequence ID" value="XM_023775649.1"/>
</dbReference>
<protein>
    <recommendedName>
        <fullName evidence="2">Prion-inhibition and propagation HeLo domain-containing protein</fullName>
    </recommendedName>
</protein>
<dbReference type="GeneID" id="35605463"/>
<evidence type="ECO:0000259" key="2">
    <source>
        <dbReference type="Pfam" id="PF14479"/>
    </source>
</evidence>
<feature type="region of interest" description="Disordered" evidence="1">
    <location>
        <begin position="411"/>
        <end position="444"/>
    </location>
</feature>
<keyword evidence="4" id="KW-1185">Reference proteome</keyword>
<dbReference type="InterPro" id="IPR038305">
    <property type="entry name" value="HeLo_sf"/>
</dbReference>
<dbReference type="STRING" id="112498.A0A2D3V9J5"/>
<name>A0A2D3V9J5_9PEZI</name>
<feature type="domain" description="Prion-inhibition and propagation HeLo" evidence="2">
    <location>
        <begin position="24"/>
        <end position="261"/>
    </location>
</feature>
<evidence type="ECO:0000313" key="3">
    <source>
        <dbReference type="EMBL" id="CZT24693.1"/>
    </source>
</evidence>
<proteinExistence type="predicted"/>
<dbReference type="Proteomes" id="UP000225277">
    <property type="component" value="Unassembled WGS sequence"/>
</dbReference>
<evidence type="ECO:0000256" key="1">
    <source>
        <dbReference type="SAM" id="MobiDB-lite"/>
    </source>
</evidence>